<dbReference type="AlphaFoldDB" id="A0A814JPL1"/>
<evidence type="ECO:0000313" key="3">
    <source>
        <dbReference type="Proteomes" id="UP000663860"/>
    </source>
</evidence>
<evidence type="ECO:0008006" key="4">
    <source>
        <dbReference type="Google" id="ProtNLM"/>
    </source>
</evidence>
<comment type="caution">
    <text evidence="1">The sequence shown here is derived from an EMBL/GenBank/DDBJ whole genome shotgun (WGS) entry which is preliminary data.</text>
</comment>
<evidence type="ECO:0000313" key="2">
    <source>
        <dbReference type="EMBL" id="CAF4162095.1"/>
    </source>
</evidence>
<dbReference type="Proteomes" id="UP000663860">
    <property type="component" value="Unassembled WGS sequence"/>
</dbReference>
<dbReference type="Proteomes" id="UP000663868">
    <property type="component" value="Unassembled WGS sequence"/>
</dbReference>
<protein>
    <recommendedName>
        <fullName evidence="4">F-box domain-containing protein</fullName>
    </recommendedName>
</protein>
<evidence type="ECO:0000313" key="1">
    <source>
        <dbReference type="EMBL" id="CAF1040311.1"/>
    </source>
</evidence>
<reference evidence="1" key="1">
    <citation type="submission" date="2021-02" db="EMBL/GenBank/DDBJ databases">
        <authorList>
            <person name="Nowell W R."/>
        </authorList>
    </citation>
    <scope>NUCLEOTIDE SEQUENCE</scope>
</reference>
<dbReference type="EMBL" id="CAJOBB010006481">
    <property type="protein sequence ID" value="CAF4162095.1"/>
    <property type="molecule type" value="Genomic_DNA"/>
</dbReference>
<dbReference type="EMBL" id="CAJNOE010000200">
    <property type="protein sequence ID" value="CAF1040311.1"/>
    <property type="molecule type" value="Genomic_DNA"/>
</dbReference>
<name>A0A814JPL1_9BILA</name>
<accession>A0A814JPL1</accession>
<organism evidence="1 3">
    <name type="scientific">Adineta steineri</name>
    <dbReference type="NCBI Taxonomy" id="433720"/>
    <lineage>
        <taxon>Eukaryota</taxon>
        <taxon>Metazoa</taxon>
        <taxon>Spiralia</taxon>
        <taxon>Gnathifera</taxon>
        <taxon>Rotifera</taxon>
        <taxon>Eurotatoria</taxon>
        <taxon>Bdelloidea</taxon>
        <taxon>Adinetida</taxon>
        <taxon>Adinetidae</taxon>
        <taxon>Adineta</taxon>
    </lineage>
</organism>
<sequence length="95" mass="11285">MSMNCLENLSNEFFSEIFDYINGCDIYRAFSNVNYRFEQLLNSSHILFKIKIDYSTDDEKTMNELQQLCHVNKNEIYSNYIQTWINSSEIILSTS</sequence>
<gene>
    <name evidence="1" type="ORF">IZO911_LOCUS19751</name>
    <name evidence="2" type="ORF">KXQ929_LOCUS37876</name>
</gene>
<proteinExistence type="predicted"/>